<feature type="region of interest" description="Disordered" evidence="2">
    <location>
        <begin position="31"/>
        <end position="55"/>
    </location>
</feature>
<feature type="domain" description="CCHC-type" evidence="3">
    <location>
        <begin position="291"/>
        <end position="306"/>
    </location>
</feature>
<evidence type="ECO:0000313" key="5">
    <source>
        <dbReference type="Proteomes" id="UP000054653"/>
    </source>
</evidence>
<dbReference type="STRING" id="45882.A0A0V1D3P0"/>
<dbReference type="OrthoDB" id="6154864at2759"/>
<dbReference type="GO" id="GO:0008270">
    <property type="term" value="F:zinc ion binding"/>
    <property type="evidence" value="ECO:0007669"/>
    <property type="project" value="UniProtKB-KW"/>
</dbReference>
<dbReference type="PROSITE" id="PS50158">
    <property type="entry name" value="ZF_CCHC"/>
    <property type="match status" value="1"/>
</dbReference>
<reference evidence="4 5" key="1">
    <citation type="submission" date="2015-01" db="EMBL/GenBank/DDBJ databases">
        <title>Evolution of Trichinella species and genotypes.</title>
        <authorList>
            <person name="Korhonen P.K."/>
            <person name="Edoardo P."/>
            <person name="Giuseppe L.R."/>
            <person name="Gasser R.B."/>
        </authorList>
    </citation>
    <scope>NUCLEOTIDE SEQUENCE [LARGE SCALE GENOMIC DNA]</scope>
    <source>
        <strain evidence="4">ISS120</strain>
    </source>
</reference>
<dbReference type="Pfam" id="PF03732">
    <property type="entry name" value="Retrotrans_gag"/>
    <property type="match status" value="1"/>
</dbReference>
<sequence>MEAAETIELVSWRAWSASAVTIRTWKMATRRRDRASEDEPAKSSGRTGADPEEAKYPAQRVVTVGACPEIRTSVYTRRILLLASCICPEMDAKEWLKKLEDFFRASGVPTMDYGAVRRYLLTDSVRRELYPAGQATDDSFEELKKRLLNAYGPEESLAMLTDRFHALRQRDGQSIQQFAQEVAELGRRAGVSERDLVTRFSGGVTSSEVYQAIRLQEPPTLAEARKLATKIIQVEDGYQEKQQLRAGVARTEKTEMVQKIDAMIREMGNLAKKVEQLERAAPRPPRTAPGCFRCGSLDHLRRDCSQLRTRIRPAHFLNNGNGDRRLLAMTELQAGPATGLGAALRSGPGKGRPRATAPVWMQVPEKTKLGAYWDGPYAPKLPEHWDLEVLTHSGQREPTAEANQNMGHGWHIHGKLHFNCINSYSPSMPLWPVNWCQQSTVYVRKLICDFETTLIPVLQGYFPNTLVQGCYFNFCQAVHRKLIRILLEAGTTGTLAALFQYFRQEWMTDERLPLWNVRNVNVRTNNNLEGWHNRLNRKAGKVNGFYELLELLIAEQGVMDTLIQQVLSGNVTVDDLRRVNKVYAQKQRQVAQYTGEYTNGRRTLEQFLEALIRCDLARGWWPNVAGRTRTIPAYRRPDRYLGVWRPRPGSKRPLWRLRMTVCTPDNGCLRHCASRRSAPWIANSPAVSELLIGGPNEPPAWAADPSSIYRATNERRDYYSPNKTNVYSRGSFCLHSTLHDRHLDNPVLGWPRKPTSYSPLSFCPTSERLAKLYLSISSVQNPYGSYTAFQVVDSHAQLHQSALKRTDNSWKKRPARYKWGPVREMAILYFL</sequence>
<gene>
    <name evidence="4" type="ORF">T03_8707</name>
</gene>
<proteinExistence type="predicted"/>
<dbReference type="SMART" id="SM00343">
    <property type="entry name" value="ZnF_C2HC"/>
    <property type="match status" value="1"/>
</dbReference>
<comment type="caution">
    <text evidence="4">The sequence shown here is derived from an EMBL/GenBank/DDBJ whole genome shotgun (WGS) entry which is preliminary data.</text>
</comment>
<dbReference type="GO" id="GO:0003676">
    <property type="term" value="F:nucleic acid binding"/>
    <property type="evidence" value="ECO:0007669"/>
    <property type="project" value="InterPro"/>
</dbReference>
<accession>A0A0V1D3P0</accession>
<organism evidence="4 5">
    <name type="scientific">Trichinella britovi</name>
    <name type="common">Parasitic roundworm</name>
    <dbReference type="NCBI Taxonomy" id="45882"/>
    <lineage>
        <taxon>Eukaryota</taxon>
        <taxon>Metazoa</taxon>
        <taxon>Ecdysozoa</taxon>
        <taxon>Nematoda</taxon>
        <taxon>Enoplea</taxon>
        <taxon>Dorylaimia</taxon>
        <taxon>Trichinellida</taxon>
        <taxon>Trichinellidae</taxon>
        <taxon>Trichinella</taxon>
    </lineage>
</organism>
<evidence type="ECO:0000259" key="3">
    <source>
        <dbReference type="PROSITE" id="PS50158"/>
    </source>
</evidence>
<evidence type="ECO:0000313" key="4">
    <source>
        <dbReference type="EMBL" id="KRY55603.1"/>
    </source>
</evidence>
<evidence type="ECO:0000256" key="1">
    <source>
        <dbReference type="PROSITE-ProRule" id="PRU00047"/>
    </source>
</evidence>
<keyword evidence="1" id="KW-0479">Metal-binding</keyword>
<dbReference type="InterPro" id="IPR005162">
    <property type="entry name" value="Retrotrans_gag_dom"/>
</dbReference>
<dbReference type="Pfam" id="PF00098">
    <property type="entry name" value="zf-CCHC"/>
    <property type="match status" value="1"/>
</dbReference>
<protein>
    <recommendedName>
        <fullName evidence="3">CCHC-type domain-containing protein</fullName>
    </recommendedName>
</protein>
<name>A0A0V1D3P0_TRIBR</name>
<keyword evidence="5" id="KW-1185">Reference proteome</keyword>
<dbReference type="InterPro" id="IPR001878">
    <property type="entry name" value="Znf_CCHC"/>
</dbReference>
<evidence type="ECO:0000256" key="2">
    <source>
        <dbReference type="SAM" id="MobiDB-lite"/>
    </source>
</evidence>
<dbReference type="AlphaFoldDB" id="A0A0V1D3P0"/>
<dbReference type="EMBL" id="JYDI01000053">
    <property type="protein sequence ID" value="KRY55603.1"/>
    <property type="molecule type" value="Genomic_DNA"/>
</dbReference>
<keyword evidence="1" id="KW-0862">Zinc</keyword>
<keyword evidence="1" id="KW-0863">Zinc-finger</keyword>
<dbReference type="Proteomes" id="UP000054653">
    <property type="component" value="Unassembled WGS sequence"/>
</dbReference>